<protein>
    <submittedName>
        <fullName evidence="2">Uncharacterized protein</fullName>
    </submittedName>
</protein>
<dbReference type="AlphaFoldDB" id="A0A8H7MKC8"/>
<keyword evidence="3" id="KW-1185">Reference proteome</keyword>
<feature type="region of interest" description="Disordered" evidence="1">
    <location>
        <begin position="89"/>
        <end position="108"/>
    </location>
</feature>
<gene>
    <name evidence="2" type="ORF">EKO04_003458</name>
</gene>
<reference evidence="2" key="2">
    <citation type="submission" date="2020-09" db="EMBL/GenBank/DDBJ databases">
        <title>Reference genome assembly for Australian Ascochyta lentis isolate Al4.</title>
        <authorList>
            <person name="Lee R.C."/>
            <person name="Farfan-Caceres L.M."/>
            <person name="Debler J.W."/>
            <person name="Williams A.H."/>
            <person name="Henares B.M."/>
        </authorList>
    </citation>
    <scope>NUCLEOTIDE SEQUENCE</scope>
    <source>
        <strain evidence="2">Al4</strain>
    </source>
</reference>
<organism evidence="2 3">
    <name type="scientific">Ascochyta lentis</name>
    <dbReference type="NCBI Taxonomy" id="205686"/>
    <lineage>
        <taxon>Eukaryota</taxon>
        <taxon>Fungi</taxon>
        <taxon>Dikarya</taxon>
        <taxon>Ascomycota</taxon>
        <taxon>Pezizomycotina</taxon>
        <taxon>Dothideomycetes</taxon>
        <taxon>Pleosporomycetidae</taxon>
        <taxon>Pleosporales</taxon>
        <taxon>Pleosporineae</taxon>
        <taxon>Didymellaceae</taxon>
        <taxon>Ascochyta</taxon>
    </lineage>
</organism>
<name>A0A8H7MKC8_9PLEO</name>
<sequence length="256" mass="28343">MMLLNADREQAVEELAQLLGQQQTVQAMTNSSQGTISPMKELLSQSDQAAQQFIRYLGSRPTLQSLATSPEHERSQQVLLVEPQEAFTTTVGSSTKRAQGAGETPEEPNDMRSLLIEAVEDPWGYAKTLFSDRLLQSSNHEDILVLTTTSARYLEQLEKELASGDVKQEVVDFALIMGALAGVHVDDEASEESTSNVDSVLDKNSEKKAKEAAELEFQVENGEMHAQHPFVAITRYQTARFTERIWTRGVVASLDD</sequence>
<accession>A0A8H7MKC8</accession>
<dbReference type="EMBL" id="RZGK01000006">
    <property type="protein sequence ID" value="KAF9698095.1"/>
    <property type="molecule type" value="Genomic_DNA"/>
</dbReference>
<evidence type="ECO:0000313" key="2">
    <source>
        <dbReference type="EMBL" id="KAF9698095.1"/>
    </source>
</evidence>
<comment type="caution">
    <text evidence="2">The sequence shown here is derived from an EMBL/GenBank/DDBJ whole genome shotgun (WGS) entry which is preliminary data.</text>
</comment>
<evidence type="ECO:0000256" key="1">
    <source>
        <dbReference type="SAM" id="MobiDB-lite"/>
    </source>
</evidence>
<proteinExistence type="predicted"/>
<dbReference type="OrthoDB" id="10640938at2759"/>
<reference evidence="2" key="1">
    <citation type="submission" date="2018-12" db="EMBL/GenBank/DDBJ databases">
        <authorList>
            <person name="Syme R.A."/>
            <person name="Farfan-Caceres L."/>
            <person name="Lichtenzveig J."/>
        </authorList>
    </citation>
    <scope>NUCLEOTIDE SEQUENCE</scope>
    <source>
        <strain evidence="2">Al4</strain>
    </source>
</reference>
<feature type="region of interest" description="Disordered" evidence="1">
    <location>
        <begin position="186"/>
        <end position="205"/>
    </location>
</feature>
<evidence type="ECO:0000313" key="3">
    <source>
        <dbReference type="Proteomes" id="UP000651452"/>
    </source>
</evidence>
<dbReference type="Proteomes" id="UP000651452">
    <property type="component" value="Unassembled WGS sequence"/>
</dbReference>